<dbReference type="AlphaFoldDB" id="A0A1U7CME1"/>
<evidence type="ECO:0000313" key="4">
    <source>
        <dbReference type="Proteomes" id="UP000186309"/>
    </source>
</evidence>
<dbReference type="Pfam" id="PF07587">
    <property type="entry name" value="PSD1"/>
    <property type="match status" value="1"/>
</dbReference>
<evidence type="ECO:0000313" key="3">
    <source>
        <dbReference type="EMBL" id="APW60102.1"/>
    </source>
</evidence>
<dbReference type="InterPro" id="IPR022655">
    <property type="entry name" value="DUF1553"/>
</dbReference>
<dbReference type="PANTHER" id="PTHR35889">
    <property type="entry name" value="CYCLOINULO-OLIGOSACCHARIDE FRUCTANOTRANSFERASE-RELATED"/>
    <property type="match status" value="1"/>
</dbReference>
<reference evidence="4" key="1">
    <citation type="submission" date="2016-12" db="EMBL/GenBank/DDBJ databases">
        <title>Comparative genomics of four Isosphaeraceae planctomycetes: a common pool of plasmids and glycoside hydrolase genes.</title>
        <authorList>
            <person name="Ivanova A."/>
        </authorList>
    </citation>
    <scope>NUCLEOTIDE SEQUENCE [LARGE SCALE GENOMIC DNA]</scope>
    <source>
        <strain evidence="4">PX4</strain>
    </source>
</reference>
<dbReference type="InterPro" id="IPR008964">
    <property type="entry name" value="Invasin/intimin_cell_adhesion"/>
</dbReference>
<dbReference type="InterPro" id="IPR003343">
    <property type="entry name" value="Big_2"/>
</dbReference>
<organism evidence="3 4">
    <name type="scientific">Paludisphaera borealis</name>
    <dbReference type="NCBI Taxonomy" id="1387353"/>
    <lineage>
        <taxon>Bacteria</taxon>
        <taxon>Pseudomonadati</taxon>
        <taxon>Planctomycetota</taxon>
        <taxon>Planctomycetia</taxon>
        <taxon>Isosphaerales</taxon>
        <taxon>Isosphaeraceae</taxon>
        <taxon>Paludisphaera</taxon>
    </lineage>
</organism>
<dbReference type="Proteomes" id="UP000186309">
    <property type="component" value="Chromosome"/>
</dbReference>
<keyword evidence="4" id="KW-1185">Reference proteome</keyword>
<gene>
    <name evidence="3" type="ORF">BSF38_01566</name>
</gene>
<feature type="domain" description="BIG2" evidence="2">
    <location>
        <begin position="24"/>
        <end position="105"/>
    </location>
</feature>
<accession>A0A1U7CME1</accession>
<dbReference type="SMART" id="SM00635">
    <property type="entry name" value="BID_2"/>
    <property type="match status" value="2"/>
</dbReference>
<dbReference type="EMBL" id="CP019082">
    <property type="protein sequence ID" value="APW60102.1"/>
    <property type="molecule type" value="Genomic_DNA"/>
</dbReference>
<evidence type="ECO:0000256" key="1">
    <source>
        <dbReference type="SAM" id="MobiDB-lite"/>
    </source>
</evidence>
<protein>
    <recommendedName>
        <fullName evidence="2">BIG2 domain-containing protein</fullName>
    </recommendedName>
</protein>
<sequence length="836" mass="91590">MWNVWIWSYSIAVLIAFQGGARAGADGLVLLPSEVALGTSESAQSMLLQETVNGEVARRLTDGIEWSSSNPKVATVTDGLVKPAGDGEAVVSAKAGDRSASAKIVVSGMGRPIERSFRNQVEPIFAKMGCNTGACHGALAGKGGFRLSLNGFDPASDCFNIVKLDRGRRVELSDPGRSLVLAKPSGAIPHKGGLRFSTDTREYRIIADWIASGAVPPADSDPRVEALEVLPGSSIHRVGESQPILVRARSSDGRSEDVTRWVKWSSADESVCRVDDQGIASVVGPGEGAVIAWYASKIAIARITVPYGDGTPAVKEGIVVDVRKPRNFIDELIDKQLARLNLPAAPACDDAEFVRRAWIDTVGRPPTTDEVREFLAKTAPDKRDALIDELLARPEFADYWTYKWSDVLTLTSTRLLPPSVKSYYTWLHKHVAANTPWDKLVREILVATGESLENGATNFYGLSQSPEEMTENASQAFLGLSIGCAKCHNHPLEKWTNDQYYAMANLFARVKAKGWGGDAGAGDGKRTLYVAQSGDLIQPRTGKPQPPTPLDGRPLAMDDPSDRRASLADWLTAPDNPYFARAITNRVWANFFGVGLVEKVDDVRLSNPASNEALLKAAADDLVKNKFDLKTLMKSILRSNAYQRSSRPLPGNKGDHRFYSRYYPRRMMAEVLHDAIVQVTQVPTKFENILVPGGSKQKTDFYPPGTRAIQLYDASVDNYFLQSFGRNPRRIVCECDRSAEPSIVQVLHLTNGDTLNEKLSAKGNRVERLLSLRKQGMSEAAIVDEIYLACLSRYPTGAERSRLVAMLPPPGDPDERPVVEDVLWGLLSSREFLFNH</sequence>
<dbReference type="InterPro" id="IPR011444">
    <property type="entry name" value="DUF1549"/>
</dbReference>
<evidence type="ECO:0000259" key="2">
    <source>
        <dbReference type="SMART" id="SM00635"/>
    </source>
</evidence>
<name>A0A1U7CME1_9BACT</name>
<dbReference type="KEGG" id="pbor:BSF38_01566"/>
<dbReference type="OrthoDB" id="289126at2"/>
<dbReference type="Gene3D" id="2.60.40.1080">
    <property type="match status" value="2"/>
</dbReference>
<feature type="region of interest" description="Disordered" evidence="1">
    <location>
        <begin position="535"/>
        <end position="559"/>
    </location>
</feature>
<feature type="domain" description="BIG2" evidence="2">
    <location>
        <begin position="223"/>
        <end position="304"/>
    </location>
</feature>
<dbReference type="STRING" id="1387353.BSF38_01566"/>
<dbReference type="PANTHER" id="PTHR35889:SF3">
    <property type="entry name" value="F-BOX DOMAIN-CONTAINING PROTEIN"/>
    <property type="match status" value="1"/>
</dbReference>
<dbReference type="SUPFAM" id="SSF49373">
    <property type="entry name" value="Invasin/intimin cell-adhesion fragments"/>
    <property type="match status" value="2"/>
</dbReference>
<dbReference type="Pfam" id="PF07583">
    <property type="entry name" value="PSCyt2"/>
    <property type="match status" value="1"/>
</dbReference>
<proteinExistence type="predicted"/>
<dbReference type="RefSeq" id="WP_076344508.1">
    <property type="nucleotide sequence ID" value="NZ_CP019082.1"/>
</dbReference>